<comment type="caution">
    <text evidence="1">The sequence shown here is derived from an EMBL/GenBank/DDBJ whole genome shotgun (WGS) entry which is preliminary data.</text>
</comment>
<proteinExistence type="predicted"/>
<evidence type="ECO:0000313" key="1">
    <source>
        <dbReference type="EMBL" id="CAG8542137.1"/>
    </source>
</evidence>
<accession>A0A9N9FLW1</accession>
<keyword evidence="2" id="KW-1185">Reference proteome</keyword>
<organism evidence="1 2">
    <name type="scientific">Acaulospora morrowiae</name>
    <dbReference type="NCBI Taxonomy" id="94023"/>
    <lineage>
        <taxon>Eukaryota</taxon>
        <taxon>Fungi</taxon>
        <taxon>Fungi incertae sedis</taxon>
        <taxon>Mucoromycota</taxon>
        <taxon>Glomeromycotina</taxon>
        <taxon>Glomeromycetes</taxon>
        <taxon>Diversisporales</taxon>
        <taxon>Acaulosporaceae</taxon>
        <taxon>Acaulospora</taxon>
    </lineage>
</organism>
<dbReference type="AlphaFoldDB" id="A0A9N9FLW1"/>
<sequence>MNSFAKIASNVLFRPTFLLKQTTFSSNLVKPSFFQFQQAGYVTRLWRRGTERPPPPKPRNKTA</sequence>
<feature type="non-terminal residue" evidence="1">
    <location>
        <position position="63"/>
    </location>
</feature>
<name>A0A9N9FLW1_9GLOM</name>
<dbReference type="Proteomes" id="UP000789342">
    <property type="component" value="Unassembled WGS sequence"/>
</dbReference>
<reference evidence="1" key="1">
    <citation type="submission" date="2021-06" db="EMBL/GenBank/DDBJ databases">
        <authorList>
            <person name="Kallberg Y."/>
            <person name="Tangrot J."/>
            <person name="Rosling A."/>
        </authorList>
    </citation>
    <scope>NUCLEOTIDE SEQUENCE</scope>
    <source>
        <strain evidence="1">CL551</strain>
    </source>
</reference>
<protein>
    <submittedName>
        <fullName evidence="1">2941_t:CDS:1</fullName>
    </submittedName>
</protein>
<dbReference type="EMBL" id="CAJVPV010003039">
    <property type="protein sequence ID" value="CAG8542137.1"/>
    <property type="molecule type" value="Genomic_DNA"/>
</dbReference>
<evidence type="ECO:0000313" key="2">
    <source>
        <dbReference type="Proteomes" id="UP000789342"/>
    </source>
</evidence>
<gene>
    <name evidence="1" type="ORF">AMORRO_LOCUS5178</name>
</gene>